<proteinExistence type="predicted"/>
<name>A0A5B2TS95_9FLAO</name>
<dbReference type="AlphaFoldDB" id="A0A5B2TS95"/>
<keyword evidence="1" id="KW-0732">Signal</keyword>
<feature type="chain" id="PRO_5022680602" evidence="1">
    <location>
        <begin position="22"/>
        <end position="319"/>
    </location>
</feature>
<dbReference type="RefSeq" id="WP_154919628.1">
    <property type="nucleotide sequence ID" value="NZ_VUOE01000002.1"/>
</dbReference>
<organism evidence="2 3">
    <name type="scientific">Maribacter flavus</name>
    <dbReference type="NCBI Taxonomy" id="1658664"/>
    <lineage>
        <taxon>Bacteria</taxon>
        <taxon>Pseudomonadati</taxon>
        <taxon>Bacteroidota</taxon>
        <taxon>Flavobacteriia</taxon>
        <taxon>Flavobacteriales</taxon>
        <taxon>Flavobacteriaceae</taxon>
        <taxon>Maribacter</taxon>
    </lineage>
</organism>
<comment type="caution">
    <text evidence="2">The sequence shown here is derived from an EMBL/GenBank/DDBJ whole genome shotgun (WGS) entry which is preliminary data.</text>
</comment>
<evidence type="ECO:0000256" key="1">
    <source>
        <dbReference type="SAM" id="SignalP"/>
    </source>
</evidence>
<dbReference type="EMBL" id="VUOE01000002">
    <property type="protein sequence ID" value="KAA2217184.1"/>
    <property type="molecule type" value="Genomic_DNA"/>
</dbReference>
<dbReference type="Proteomes" id="UP000323188">
    <property type="component" value="Unassembled WGS sequence"/>
</dbReference>
<reference evidence="2 3" key="1">
    <citation type="submission" date="2019-09" db="EMBL/GenBank/DDBJ databases">
        <authorList>
            <person name="Khan S.A."/>
            <person name="Jeon C.O."/>
            <person name="Chun B.H."/>
            <person name="Jeong S.E."/>
        </authorList>
    </citation>
    <scope>NUCLEOTIDE SEQUENCE [LARGE SCALE GENOMIC DNA]</scope>
    <source>
        <strain evidence="2 3">KCTC 42508</strain>
    </source>
</reference>
<gene>
    <name evidence="2" type="ORF">F0361_14570</name>
</gene>
<evidence type="ECO:0000313" key="2">
    <source>
        <dbReference type="EMBL" id="KAA2217184.1"/>
    </source>
</evidence>
<protein>
    <submittedName>
        <fullName evidence="2">Uncharacterized protein</fullName>
    </submittedName>
</protein>
<feature type="signal peptide" evidence="1">
    <location>
        <begin position="1"/>
        <end position="21"/>
    </location>
</feature>
<evidence type="ECO:0000313" key="3">
    <source>
        <dbReference type="Proteomes" id="UP000323188"/>
    </source>
</evidence>
<sequence length="319" mass="36343">MKSVKFSCKLLFMVFTTLPLAMCTTDENLASQEESAKLVELESVRSMSPHNACNGFTLNKVINDTWIEENYPNVNLTLGSAGSNSRILGEFGASDADSELEFRMVIARKKTIDKNKESFANVIYRSDGRYNVLDAVMTQTDYYFYKKGGGTLFITQDKKYKTERYTFGDRYVEGFAFSSAAQFASDGNNPKGIIDKDERSIYYTEDDVFSADETQTIPMYLFVDYRMLIQLRFLIKNGARDVSFIGLDADGTEIPINLTSDSNLIALSEEFESKNIETLIFTAKADYRIDYFRGIIFSNESDDSEIHYIEYKYGDPIYN</sequence>
<accession>A0A5B2TS95</accession>